<dbReference type="InterPro" id="IPR051257">
    <property type="entry name" value="Diverse_CBS-Domain"/>
</dbReference>
<dbReference type="CDD" id="cd02440">
    <property type="entry name" value="AdoMet_MTases"/>
    <property type="match status" value="1"/>
</dbReference>
<protein>
    <recommendedName>
        <fullName evidence="3">CBS domain-containing protein</fullName>
    </recommendedName>
</protein>
<dbReference type="AlphaFoldDB" id="A0A0G1CX04"/>
<evidence type="ECO:0000259" key="3">
    <source>
        <dbReference type="PROSITE" id="PS51371"/>
    </source>
</evidence>
<keyword evidence="1 2" id="KW-0129">CBS domain</keyword>
<dbReference type="SUPFAM" id="SSF54631">
    <property type="entry name" value="CBS-domain pair"/>
    <property type="match status" value="1"/>
</dbReference>
<evidence type="ECO:0000313" key="5">
    <source>
        <dbReference type="Proteomes" id="UP000034669"/>
    </source>
</evidence>
<comment type="caution">
    <text evidence="4">The sequence shown here is derived from an EMBL/GenBank/DDBJ whole genome shotgun (WGS) entry which is preliminary data.</text>
</comment>
<dbReference type="Pfam" id="PF00571">
    <property type="entry name" value="CBS"/>
    <property type="match status" value="2"/>
</dbReference>
<dbReference type="Proteomes" id="UP000034669">
    <property type="component" value="Unassembled WGS sequence"/>
</dbReference>
<reference evidence="4 5" key="1">
    <citation type="journal article" date="2015" name="Nature">
        <title>rRNA introns, odd ribosomes, and small enigmatic genomes across a large radiation of phyla.</title>
        <authorList>
            <person name="Brown C.T."/>
            <person name="Hug L.A."/>
            <person name="Thomas B.C."/>
            <person name="Sharon I."/>
            <person name="Castelle C.J."/>
            <person name="Singh A."/>
            <person name="Wilkins M.J."/>
            <person name="Williams K.H."/>
            <person name="Banfield J.F."/>
        </authorList>
    </citation>
    <scope>NUCLEOTIDE SEQUENCE [LARGE SCALE GENOMIC DNA]</scope>
</reference>
<dbReference type="EMBL" id="LCFI01000009">
    <property type="protein sequence ID" value="KKS90074.1"/>
    <property type="molecule type" value="Genomic_DNA"/>
</dbReference>
<dbReference type="InterPro" id="IPR000644">
    <property type="entry name" value="CBS_dom"/>
</dbReference>
<dbReference type="PROSITE" id="PS51371">
    <property type="entry name" value="CBS"/>
    <property type="match status" value="2"/>
</dbReference>
<organism evidence="4 5">
    <name type="scientific">Candidatus Woesebacteria bacterium GW2011_GWA1_43_12</name>
    <dbReference type="NCBI Taxonomy" id="1618557"/>
    <lineage>
        <taxon>Bacteria</taxon>
        <taxon>Candidatus Woeseibacteriota</taxon>
    </lineage>
</organism>
<accession>A0A0G1CX04</accession>
<evidence type="ECO:0000256" key="2">
    <source>
        <dbReference type="PROSITE-ProRule" id="PRU00703"/>
    </source>
</evidence>
<dbReference type="SMART" id="SM00116">
    <property type="entry name" value="CBS"/>
    <property type="match status" value="2"/>
</dbReference>
<dbReference type="Gene3D" id="3.40.50.150">
    <property type="entry name" value="Vaccinia Virus protein VP39"/>
    <property type="match status" value="1"/>
</dbReference>
<dbReference type="Pfam" id="PF13649">
    <property type="entry name" value="Methyltransf_25"/>
    <property type="match status" value="1"/>
</dbReference>
<dbReference type="SUPFAM" id="SSF53335">
    <property type="entry name" value="S-adenosyl-L-methionine-dependent methyltransferases"/>
    <property type="match status" value="1"/>
</dbReference>
<sequence length="422" mass="48905">MKVRDVMSRQVDFVKPDDKVERAALIIFGRNINGVPVCEGKKVVGFITESDILKKFYPTIQEFIEDSVHESNFEEMEEKAMTILSLPVSTLMSKFSVTVKPDTPLLKAKSLMEARDVGRLPVVDEDNKLMGMISKGDVYRSLIGEKLLFTENEDYNDFLSKTYYATVDWENRLKYEMPDLLRVFKEHNVKTVFDVGCGTGDHSIELARHGYSVIGVDRSNAMIREANRRKVALSSKDYGNVHFWHKDAEELLFDLDTNFDAILFLGNTFSHNPKNYRHLLKRASGYLSKDGVMIFQNTNFEKILKVNKRLLNFSFVNSREEPIREYCFVEFYDPPVHDKTILKTFAILVSDGKRWKWSGTRNSVMAFTDQEKMKSLLENEKFKDIKFFGSSFDGKHWDYLFREPFDPLKSGWLNIIASNKKS</sequence>
<feature type="domain" description="CBS" evidence="3">
    <location>
        <begin position="7"/>
        <end position="67"/>
    </location>
</feature>
<dbReference type="InterPro" id="IPR046342">
    <property type="entry name" value="CBS_dom_sf"/>
</dbReference>
<dbReference type="InterPro" id="IPR041698">
    <property type="entry name" value="Methyltransf_25"/>
</dbReference>
<dbReference type="PANTHER" id="PTHR43080:SF2">
    <property type="entry name" value="CBS DOMAIN-CONTAINING PROTEIN"/>
    <property type="match status" value="1"/>
</dbReference>
<feature type="domain" description="CBS" evidence="3">
    <location>
        <begin position="92"/>
        <end position="148"/>
    </location>
</feature>
<dbReference type="PANTHER" id="PTHR43080">
    <property type="entry name" value="CBS DOMAIN-CONTAINING PROTEIN CBSX3, MITOCHONDRIAL"/>
    <property type="match status" value="1"/>
</dbReference>
<evidence type="ECO:0000313" key="4">
    <source>
        <dbReference type="EMBL" id="KKS90074.1"/>
    </source>
</evidence>
<dbReference type="PATRIC" id="fig|1618557.3.peg.746"/>
<dbReference type="Gene3D" id="3.10.580.10">
    <property type="entry name" value="CBS-domain"/>
    <property type="match status" value="1"/>
</dbReference>
<gene>
    <name evidence="4" type="ORF">UV66_C0009G0003</name>
</gene>
<name>A0A0G1CX04_9BACT</name>
<proteinExistence type="predicted"/>
<dbReference type="InterPro" id="IPR029063">
    <property type="entry name" value="SAM-dependent_MTases_sf"/>
</dbReference>
<evidence type="ECO:0000256" key="1">
    <source>
        <dbReference type="ARBA" id="ARBA00023122"/>
    </source>
</evidence>